<organism evidence="2 3">
    <name type="scientific">Delftia acidovorans</name>
    <name type="common">Pseudomonas acidovorans</name>
    <name type="synonym">Comamonas acidovorans</name>
    <dbReference type="NCBI Taxonomy" id="80866"/>
    <lineage>
        <taxon>Bacteria</taxon>
        <taxon>Pseudomonadati</taxon>
        <taxon>Pseudomonadota</taxon>
        <taxon>Betaproteobacteria</taxon>
        <taxon>Burkholderiales</taxon>
        <taxon>Comamonadaceae</taxon>
        <taxon>Delftia</taxon>
    </lineage>
</organism>
<evidence type="ECO:0000313" key="3">
    <source>
        <dbReference type="Proteomes" id="UP000594778"/>
    </source>
</evidence>
<dbReference type="EMBL" id="CP065668">
    <property type="protein sequence ID" value="QPS09623.1"/>
    <property type="molecule type" value="Genomic_DNA"/>
</dbReference>
<name>A0A7T2S6D3_DELAC</name>
<evidence type="ECO:0000259" key="1">
    <source>
        <dbReference type="Pfam" id="PF16461"/>
    </source>
</evidence>
<dbReference type="InterPro" id="IPR032494">
    <property type="entry name" value="Phage_TTP_N"/>
</dbReference>
<reference evidence="2 3" key="1">
    <citation type="submission" date="2020-12" db="EMBL/GenBank/DDBJ databases">
        <title>FDA dAtabase for Regulatory Grade micrObial Sequences (FDA-ARGOS): Supporting development and validation of Infectious Disease Dx tests.</title>
        <authorList>
            <person name="Sproer C."/>
            <person name="Gronow S."/>
            <person name="Severitt S."/>
            <person name="Schroder I."/>
            <person name="Tallon L."/>
            <person name="Sadzewicz L."/>
            <person name="Zhao X."/>
            <person name="Boylan J."/>
            <person name="Ott S."/>
            <person name="Bowen H."/>
            <person name="Vavikolanu K."/>
            <person name="Mehta A."/>
            <person name="Aluvathingal J."/>
            <person name="Nadendla S."/>
            <person name="Lowell S."/>
            <person name="Myers T."/>
            <person name="Yan Y."/>
            <person name="Sichtig H."/>
        </authorList>
    </citation>
    <scope>NUCLEOTIDE SEQUENCE [LARGE SCALE GENOMIC DNA]</scope>
    <source>
        <strain evidence="2 3">FDAARGOS_909</strain>
    </source>
</reference>
<dbReference type="RefSeq" id="WP_197956477.1">
    <property type="nucleotide sequence ID" value="NZ_CP065668.1"/>
</dbReference>
<dbReference type="Pfam" id="PF16461">
    <property type="entry name" value="Phage_TTP_12"/>
    <property type="match status" value="1"/>
</dbReference>
<protein>
    <recommendedName>
        <fullName evidence="1">Lambda phage tail tube protein N-terminal domain-containing protein</fullName>
    </recommendedName>
</protein>
<proteinExistence type="predicted"/>
<accession>A0A7T2S6D3</accession>
<evidence type="ECO:0000313" key="2">
    <source>
        <dbReference type="EMBL" id="QPS09623.1"/>
    </source>
</evidence>
<gene>
    <name evidence="2" type="ORF">I6G66_06265</name>
</gene>
<dbReference type="AlphaFoldDB" id="A0A7T2S6D3"/>
<dbReference type="Proteomes" id="UP000594778">
    <property type="component" value="Chromosome"/>
</dbReference>
<sequence>MGAQTVAGTKIGISAALPATYDKDGYAALNFSKIGEITNGGSHGRTYQVVNHNPIDTRGTRKYKGSFNEGQKTIQLAVDAADPGQIIVKAALNSDAAYAFEVEYQDGSIDYFTGLVTSWSKSTESVDSMYSASVGLELTTSKDGIGIIEVPAPAGP</sequence>
<feature type="domain" description="Lambda phage tail tube protein N-terminal" evidence="1">
    <location>
        <begin position="33"/>
        <end position="130"/>
    </location>
</feature>
<dbReference type="Gene3D" id="4.10.410.40">
    <property type="match status" value="1"/>
</dbReference>